<evidence type="ECO:0008006" key="3">
    <source>
        <dbReference type="Google" id="ProtNLM"/>
    </source>
</evidence>
<reference evidence="1" key="2">
    <citation type="submission" date="2020-09" db="EMBL/GenBank/DDBJ databases">
        <authorList>
            <person name="Sun Q."/>
            <person name="Zhou Y."/>
        </authorList>
    </citation>
    <scope>NUCLEOTIDE SEQUENCE</scope>
    <source>
        <strain evidence="1">CGMCC 4.7278</strain>
    </source>
</reference>
<dbReference type="CDD" id="cd07067">
    <property type="entry name" value="HP_PGM_like"/>
    <property type="match status" value="1"/>
</dbReference>
<evidence type="ECO:0000313" key="2">
    <source>
        <dbReference type="Proteomes" id="UP000612956"/>
    </source>
</evidence>
<protein>
    <recommendedName>
        <fullName evidence="3">Histidine phosphatase family protein</fullName>
    </recommendedName>
</protein>
<dbReference type="InterPro" id="IPR013078">
    <property type="entry name" value="His_Pase_superF_clade-1"/>
</dbReference>
<organism evidence="1 2">
    <name type="scientific">Nocardia camponoti</name>
    <dbReference type="NCBI Taxonomy" id="1616106"/>
    <lineage>
        <taxon>Bacteria</taxon>
        <taxon>Bacillati</taxon>
        <taxon>Actinomycetota</taxon>
        <taxon>Actinomycetes</taxon>
        <taxon>Mycobacteriales</taxon>
        <taxon>Nocardiaceae</taxon>
        <taxon>Nocardia</taxon>
    </lineage>
</organism>
<accession>A0A917QFT1</accession>
<keyword evidence="2" id="KW-1185">Reference proteome</keyword>
<dbReference type="SMART" id="SM00855">
    <property type="entry name" value="PGAM"/>
    <property type="match status" value="1"/>
</dbReference>
<dbReference type="Pfam" id="PF00300">
    <property type="entry name" value="His_Phos_1"/>
    <property type="match status" value="1"/>
</dbReference>
<dbReference type="Proteomes" id="UP000612956">
    <property type="component" value="Unassembled WGS sequence"/>
</dbReference>
<proteinExistence type="predicted"/>
<dbReference type="EMBL" id="BMMW01000002">
    <property type="protein sequence ID" value="GGK48523.1"/>
    <property type="molecule type" value="Genomic_DNA"/>
</dbReference>
<reference evidence="1" key="1">
    <citation type="journal article" date="2014" name="Int. J. Syst. Evol. Microbiol.">
        <title>Complete genome sequence of Corynebacterium casei LMG S-19264T (=DSM 44701T), isolated from a smear-ripened cheese.</title>
        <authorList>
            <consortium name="US DOE Joint Genome Institute (JGI-PGF)"/>
            <person name="Walter F."/>
            <person name="Albersmeier A."/>
            <person name="Kalinowski J."/>
            <person name="Ruckert C."/>
        </authorList>
    </citation>
    <scope>NUCLEOTIDE SEQUENCE</scope>
    <source>
        <strain evidence="1">CGMCC 4.7278</strain>
    </source>
</reference>
<comment type="caution">
    <text evidence="1">The sequence shown here is derived from an EMBL/GenBank/DDBJ whole genome shotgun (WGS) entry which is preliminary data.</text>
</comment>
<sequence>MTTYLLRHAPTTYSVEFRLNGDPAVEVPLTSEGLRACQTARNELPTATFKSAMTSPFHRCRHTAERLTPTTTTLLEQPLLAELDYGVFEGADFTEYAIWLAEHGPDQVPPNAQESQRSGILRMMHGLNTALDWSGPRLVVAHGLLVSVIQWTRRHPNATLADVFFPAAAGLVPVAIGDHELRCLTTRLIGQLENREIGENWRVDLGAFPPQIAVQIPTSRKAPHA</sequence>
<dbReference type="AlphaFoldDB" id="A0A917QFT1"/>
<dbReference type="SUPFAM" id="SSF53254">
    <property type="entry name" value="Phosphoglycerate mutase-like"/>
    <property type="match status" value="1"/>
</dbReference>
<dbReference type="Gene3D" id="3.40.50.1240">
    <property type="entry name" value="Phosphoglycerate mutase-like"/>
    <property type="match status" value="1"/>
</dbReference>
<gene>
    <name evidence="1" type="ORF">GCM10011591_19890</name>
</gene>
<evidence type="ECO:0000313" key="1">
    <source>
        <dbReference type="EMBL" id="GGK48523.1"/>
    </source>
</evidence>
<name>A0A917QFT1_9NOCA</name>
<dbReference type="InterPro" id="IPR029033">
    <property type="entry name" value="His_PPase_superfam"/>
</dbReference>
<dbReference type="RefSeq" id="WP_268240890.1">
    <property type="nucleotide sequence ID" value="NZ_BMMW01000002.1"/>
</dbReference>